<dbReference type="EMBL" id="CAUJNA010001246">
    <property type="protein sequence ID" value="CAJ1385500.1"/>
    <property type="molecule type" value="Genomic_DNA"/>
</dbReference>
<dbReference type="Gene3D" id="3.40.50.1820">
    <property type="entry name" value="alpha/beta hydrolase"/>
    <property type="match status" value="1"/>
</dbReference>
<evidence type="ECO:0000259" key="2">
    <source>
        <dbReference type="Pfam" id="PF01738"/>
    </source>
</evidence>
<dbReference type="AlphaFoldDB" id="A0AA36MTN6"/>
<name>A0AA36MTN6_9DINO</name>
<keyword evidence="1" id="KW-0732">Signal</keyword>
<evidence type="ECO:0000313" key="4">
    <source>
        <dbReference type="Proteomes" id="UP001178507"/>
    </source>
</evidence>
<feature type="chain" id="PRO_5041280091" description="Dienelactone hydrolase domain-containing protein" evidence="1">
    <location>
        <begin position="19"/>
        <end position="292"/>
    </location>
</feature>
<feature type="domain" description="Dienelactone hydrolase" evidence="2">
    <location>
        <begin position="67"/>
        <end position="290"/>
    </location>
</feature>
<comment type="caution">
    <text evidence="3">The sequence shown here is derived from an EMBL/GenBank/DDBJ whole genome shotgun (WGS) entry which is preliminary data.</text>
</comment>
<protein>
    <recommendedName>
        <fullName evidence="2">Dienelactone hydrolase domain-containing protein</fullName>
    </recommendedName>
</protein>
<gene>
    <name evidence="3" type="ORF">EVOR1521_LOCUS12096</name>
</gene>
<keyword evidence="4" id="KW-1185">Reference proteome</keyword>
<dbReference type="GO" id="GO:0016787">
    <property type="term" value="F:hydrolase activity"/>
    <property type="evidence" value="ECO:0007669"/>
    <property type="project" value="InterPro"/>
</dbReference>
<proteinExistence type="predicted"/>
<dbReference type="PANTHER" id="PTHR17630">
    <property type="entry name" value="DIENELACTONE HYDROLASE"/>
    <property type="match status" value="1"/>
</dbReference>
<organism evidence="3 4">
    <name type="scientific">Effrenium voratum</name>
    <dbReference type="NCBI Taxonomy" id="2562239"/>
    <lineage>
        <taxon>Eukaryota</taxon>
        <taxon>Sar</taxon>
        <taxon>Alveolata</taxon>
        <taxon>Dinophyceae</taxon>
        <taxon>Suessiales</taxon>
        <taxon>Symbiodiniaceae</taxon>
        <taxon>Effrenium</taxon>
    </lineage>
</organism>
<dbReference type="Proteomes" id="UP001178507">
    <property type="component" value="Unassembled WGS sequence"/>
</dbReference>
<sequence>MGPWGILASLCVAVASLAMYQYGSFNGPCCTSRAHPPLYPPEYEDKGREIELNGIPVYEVAGRAGSQSAVLVLSDVFGWRSGRTRQLCDQLSAETGHQVLLPNLFYQDGSDHTRPLGGWGKGWWIAKRILYYDFSPRADGATFWPTLLYPIFWAKTTYVKSLVEDLLSQVGGKKVGVLGFCFGGWIALHLAAEEARNVQGIVVMHPSMNMEQFKGGDPFAVYQAIRHPTTCLAASDDFTPSQLAAMSERSSVEVYQSMRHGFVPRGDIKDAGIKEAVSAAMEKAVNFFKDLL</sequence>
<dbReference type="InterPro" id="IPR029058">
    <property type="entry name" value="AB_hydrolase_fold"/>
</dbReference>
<dbReference type="SUPFAM" id="SSF53474">
    <property type="entry name" value="alpha/beta-Hydrolases"/>
    <property type="match status" value="1"/>
</dbReference>
<accession>A0AA36MTN6</accession>
<dbReference type="Pfam" id="PF01738">
    <property type="entry name" value="DLH"/>
    <property type="match status" value="1"/>
</dbReference>
<evidence type="ECO:0000313" key="3">
    <source>
        <dbReference type="EMBL" id="CAJ1385500.1"/>
    </source>
</evidence>
<reference evidence="3" key="1">
    <citation type="submission" date="2023-08" db="EMBL/GenBank/DDBJ databases">
        <authorList>
            <person name="Chen Y."/>
            <person name="Shah S."/>
            <person name="Dougan E. K."/>
            <person name="Thang M."/>
            <person name="Chan C."/>
        </authorList>
    </citation>
    <scope>NUCLEOTIDE SEQUENCE</scope>
</reference>
<evidence type="ECO:0000256" key="1">
    <source>
        <dbReference type="SAM" id="SignalP"/>
    </source>
</evidence>
<feature type="signal peptide" evidence="1">
    <location>
        <begin position="1"/>
        <end position="18"/>
    </location>
</feature>
<dbReference type="InterPro" id="IPR002925">
    <property type="entry name" value="Dienelactn_hydro"/>
</dbReference>
<dbReference type="PANTHER" id="PTHR17630:SF44">
    <property type="entry name" value="PROTEIN AIM2"/>
    <property type="match status" value="1"/>
</dbReference>